<gene>
    <name evidence="2" type="ORF">ABZ507_01115</name>
</gene>
<organism evidence="2 3">
    <name type="scientific">Nocardia niwae</name>
    <dbReference type="NCBI Taxonomy" id="626084"/>
    <lineage>
        <taxon>Bacteria</taxon>
        <taxon>Bacillati</taxon>
        <taxon>Actinomycetota</taxon>
        <taxon>Actinomycetes</taxon>
        <taxon>Mycobacteriales</taxon>
        <taxon>Nocardiaceae</taxon>
        <taxon>Nocardia</taxon>
    </lineage>
</organism>
<name>A0ABV2X3D0_9NOCA</name>
<reference evidence="2 3" key="1">
    <citation type="submission" date="2024-06" db="EMBL/GenBank/DDBJ databases">
        <title>The Natural Products Discovery Center: Release of the First 8490 Sequenced Strains for Exploring Actinobacteria Biosynthetic Diversity.</title>
        <authorList>
            <person name="Kalkreuter E."/>
            <person name="Kautsar S.A."/>
            <person name="Yang D."/>
            <person name="Bader C.D."/>
            <person name="Teijaro C.N."/>
            <person name="Fluegel L."/>
            <person name="Davis C.M."/>
            <person name="Simpson J.R."/>
            <person name="Lauterbach L."/>
            <person name="Steele A.D."/>
            <person name="Gui C."/>
            <person name="Meng S."/>
            <person name="Li G."/>
            <person name="Viehrig K."/>
            <person name="Ye F."/>
            <person name="Su P."/>
            <person name="Kiefer A.F."/>
            <person name="Nichols A."/>
            <person name="Cepeda A.J."/>
            <person name="Yan W."/>
            <person name="Fan B."/>
            <person name="Jiang Y."/>
            <person name="Adhikari A."/>
            <person name="Zheng C.-J."/>
            <person name="Schuster L."/>
            <person name="Cowan T.M."/>
            <person name="Smanski M.J."/>
            <person name="Chevrette M.G."/>
            <person name="De Carvalho L.P.S."/>
            <person name="Shen B."/>
        </authorList>
    </citation>
    <scope>NUCLEOTIDE SEQUENCE [LARGE SCALE GENOMIC DNA]</scope>
    <source>
        <strain evidence="2 3">NPDC019434</strain>
    </source>
</reference>
<feature type="domain" description="NAD(P)-binding" evidence="1">
    <location>
        <begin position="7"/>
        <end position="119"/>
    </location>
</feature>
<dbReference type="Gene3D" id="3.40.50.720">
    <property type="entry name" value="NAD(P)-binding Rossmann-like Domain"/>
    <property type="match status" value="1"/>
</dbReference>
<protein>
    <submittedName>
        <fullName evidence="2">NAD(P)H-binding protein</fullName>
    </submittedName>
</protein>
<keyword evidence="3" id="KW-1185">Reference proteome</keyword>
<dbReference type="InterPro" id="IPR016040">
    <property type="entry name" value="NAD(P)-bd_dom"/>
</dbReference>
<dbReference type="InterPro" id="IPR036291">
    <property type="entry name" value="NAD(P)-bd_dom_sf"/>
</dbReference>
<proteinExistence type="predicted"/>
<dbReference type="EMBL" id="JBEYBR010000002">
    <property type="protein sequence ID" value="MEU2120404.1"/>
    <property type="molecule type" value="Genomic_DNA"/>
</dbReference>
<dbReference type="Pfam" id="PF13460">
    <property type="entry name" value="NAD_binding_10"/>
    <property type="match status" value="1"/>
</dbReference>
<evidence type="ECO:0000259" key="1">
    <source>
        <dbReference type="Pfam" id="PF13460"/>
    </source>
</evidence>
<sequence>MRVAVVGASGRIGREVTDVLRSHGHEVVVISRSAGVDVHTGAGLADALAGVDVVVDAINAATTETEGVTAFFRIVARNIQRASAAAGVQRIALVSIIGIDRFTAGHYAGKLAQEHAYREGPVPVRILRAAQFHEFTEMMLDWTTRGDTAYVPKYRTQLVAARTVAEQLAHLAVAENAPESVEIAGPEELYLAAATAEVAARRGEPGRVEEIVDRDDPNHALQADGALLPGPGAILAGPTFQQWLTQKYPALP</sequence>
<evidence type="ECO:0000313" key="3">
    <source>
        <dbReference type="Proteomes" id="UP001550535"/>
    </source>
</evidence>
<dbReference type="RefSeq" id="WP_357801402.1">
    <property type="nucleotide sequence ID" value="NZ_JBEYBM010000001.1"/>
</dbReference>
<dbReference type="SUPFAM" id="SSF51735">
    <property type="entry name" value="NAD(P)-binding Rossmann-fold domains"/>
    <property type="match status" value="1"/>
</dbReference>
<accession>A0ABV2X3D0</accession>
<comment type="caution">
    <text evidence="2">The sequence shown here is derived from an EMBL/GenBank/DDBJ whole genome shotgun (WGS) entry which is preliminary data.</text>
</comment>
<dbReference type="Proteomes" id="UP001550535">
    <property type="component" value="Unassembled WGS sequence"/>
</dbReference>
<evidence type="ECO:0000313" key="2">
    <source>
        <dbReference type="EMBL" id="MEU2120404.1"/>
    </source>
</evidence>